<feature type="transmembrane region" description="Helical" evidence="12">
    <location>
        <begin position="187"/>
        <end position="206"/>
    </location>
</feature>
<dbReference type="InterPro" id="IPR023395">
    <property type="entry name" value="MCP_dom_sf"/>
</dbReference>
<dbReference type="PANTHER" id="PTHR45624">
    <property type="entry name" value="MITOCHONDRIAL BASIC AMINO ACIDS TRANSPORTER-RELATED"/>
    <property type="match status" value="1"/>
</dbReference>
<dbReference type="PANTHER" id="PTHR45624:SF57">
    <property type="entry name" value="MITOCHONDRIAL SUBSTRATE CARRIER FAMILY PROTEIN L"/>
    <property type="match status" value="1"/>
</dbReference>
<proteinExistence type="inferred from homology"/>
<evidence type="ECO:0000256" key="4">
    <source>
        <dbReference type="ARBA" id="ARBA00022692"/>
    </source>
</evidence>
<keyword evidence="3 10" id="KW-0813">Transport</keyword>
<evidence type="ECO:0000256" key="11">
    <source>
        <dbReference type="SAM" id="MobiDB-lite"/>
    </source>
</evidence>
<keyword evidence="5" id="KW-0677">Repeat</keyword>
<evidence type="ECO:0000256" key="6">
    <source>
        <dbReference type="ARBA" id="ARBA00022989"/>
    </source>
</evidence>
<evidence type="ECO:0000256" key="1">
    <source>
        <dbReference type="ARBA" id="ARBA00004225"/>
    </source>
</evidence>
<feature type="transmembrane region" description="Helical" evidence="12">
    <location>
        <begin position="226"/>
        <end position="243"/>
    </location>
</feature>
<dbReference type="RefSeq" id="XP_064770365.1">
    <property type="nucleotide sequence ID" value="XM_064909336.1"/>
</dbReference>
<reference evidence="13 14" key="1">
    <citation type="submission" date="2024-03" db="EMBL/GenBank/DDBJ databases">
        <title>Genome-scale model development and genomic sequencing of the oleaginous clade Lipomyces.</title>
        <authorList>
            <consortium name="Lawrence Berkeley National Laboratory"/>
            <person name="Czajka J.J."/>
            <person name="Han Y."/>
            <person name="Kim J."/>
            <person name="Mondo S.J."/>
            <person name="Hofstad B.A."/>
            <person name="Robles A."/>
            <person name="Haridas S."/>
            <person name="Riley R."/>
            <person name="LaButti K."/>
            <person name="Pangilinan J."/>
            <person name="Andreopoulos W."/>
            <person name="Lipzen A."/>
            <person name="Yan J."/>
            <person name="Wang M."/>
            <person name="Ng V."/>
            <person name="Grigoriev I.V."/>
            <person name="Spatafora J.W."/>
            <person name="Magnuson J.K."/>
            <person name="Baker S.E."/>
            <person name="Pomraning K.R."/>
        </authorList>
    </citation>
    <scope>NUCLEOTIDE SEQUENCE [LARGE SCALE GENOMIC DNA]</scope>
    <source>
        <strain evidence="13 14">Phaff 52-87</strain>
    </source>
</reference>
<evidence type="ECO:0008006" key="15">
    <source>
        <dbReference type="Google" id="ProtNLM"/>
    </source>
</evidence>
<dbReference type="InterPro" id="IPR050567">
    <property type="entry name" value="Mitochondrial_Carrier"/>
</dbReference>
<keyword evidence="8 9" id="KW-0472">Membrane</keyword>
<evidence type="ECO:0000256" key="3">
    <source>
        <dbReference type="ARBA" id="ARBA00022448"/>
    </source>
</evidence>
<comment type="caution">
    <text evidence="13">The sequence shown here is derived from an EMBL/GenBank/DDBJ whole genome shotgun (WGS) entry which is preliminary data.</text>
</comment>
<feature type="repeat" description="Solcar" evidence="9">
    <location>
        <begin position="127"/>
        <end position="214"/>
    </location>
</feature>
<evidence type="ECO:0000256" key="2">
    <source>
        <dbReference type="ARBA" id="ARBA00006375"/>
    </source>
</evidence>
<feature type="compositionally biased region" description="Polar residues" evidence="11">
    <location>
        <begin position="1"/>
        <end position="11"/>
    </location>
</feature>
<accession>A0ABR1FC48</accession>
<evidence type="ECO:0000256" key="7">
    <source>
        <dbReference type="ARBA" id="ARBA00023128"/>
    </source>
</evidence>
<keyword evidence="7" id="KW-0496">Mitochondrion</keyword>
<dbReference type="EMBL" id="JBBJBU010000001">
    <property type="protein sequence ID" value="KAK7207332.1"/>
    <property type="molecule type" value="Genomic_DNA"/>
</dbReference>
<evidence type="ECO:0000256" key="5">
    <source>
        <dbReference type="ARBA" id="ARBA00022737"/>
    </source>
</evidence>
<dbReference type="GeneID" id="90034848"/>
<dbReference type="Gene3D" id="1.50.40.10">
    <property type="entry name" value="Mitochondrial carrier domain"/>
    <property type="match status" value="1"/>
</dbReference>
<gene>
    <name evidence="13" type="ORF">BZA70DRAFT_10287</name>
</gene>
<feature type="region of interest" description="Disordered" evidence="11">
    <location>
        <begin position="1"/>
        <end position="24"/>
    </location>
</feature>
<keyword evidence="4 9" id="KW-0812">Transmembrane</keyword>
<organism evidence="13 14">
    <name type="scientific">Myxozyma melibiosi</name>
    <dbReference type="NCBI Taxonomy" id="54550"/>
    <lineage>
        <taxon>Eukaryota</taxon>
        <taxon>Fungi</taxon>
        <taxon>Dikarya</taxon>
        <taxon>Ascomycota</taxon>
        <taxon>Saccharomycotina</taxon>
        <taxon>Lipomycetes</taxon>
        <taxon>Lipomycetales</taxon>
        <taxon>Lipomycetaceae</taxon>
        <taxon>Myxozyma</taxon>
    </lineage>
</organism>
<evidence type="ECO:0000256" key="12">
    <source>
        <dbReference type="SAM" id="Phobius"/>
    </source>
</evidence>
<sequence>MSSPAASTPAKSGQIEEIPLPPPLQPAVPQNRYAGFVAGIFSGVTKLFVGHPFDTIKTRLQTAPVEQFKGPLDCFLQTTRKEGFRALYKGATPPLLGWMAMDSVQLGSLHNYRMLMKQHVFTDWEKLPPIGHAISGIFAGWTVSFVAAPIEQVKARLQVQYNAATKTYTGPIHCAVTLYKQAGIRGLYRGLFSTMIFRSYFFFLWGSYDIMTHWAKENTKLSTAAINFWAGGLSAQIFWTLAYPSDVVKQTIMIDSVTQPKFKRWIDAAKYVYQTRGYRGFFRGFVPSSIRAFPANASALAMFELVMRTMA</sequence>
<evidence type="ECO:0000313" key="13">
    <source>
        <dbReference type="EMBL" id="KAK7207332.1"/>
    </source>
</evidence>
<dbReference type="Proteomes" id="UP001498771">
    <property type="component" value="Unassembled WGS sequence"/>
</dbReference>
<feature type="repeat" description="Solcar" evidence="9">
    <location>
        <begin position="30"/>
        <end position="115"/>
    </location>
</feature>
<comment type="similarity">
    <text evidence="2 10">Belongs to the mitochondrial carrier (TC 2.A.29) family.</text>
</comment>
<comment type="subcellular location">
    <subcellularLocation>
        <location evidence="1">Mitochondrion membrane</location>
        <topology evidence="1">Multi-pass membrane protein</topology>
    </subcellularLocation>
</comment>
<keyword evidence="6 12" id="KW-1133">Transmembrane helix</keyword>
<keyword evidence="14" id="KW-1185">Reference proteome</keyword>
<protein>
    <recommendedName>
        <fullName evidence="15">Mitochondrial carrier protein</fullName>
    </recommendedName>
</protein>
<dbReference type="InterPro" id="IPR018108">
    <property type="entry name" value="MCP_transmembrane"/>
</dbReference>
<evidence type="ECO:0000256" key="10">
    <source>
        <dbReference type="RuleBase" id="RU000488"/>
    </source>
</evidence>
<name>A0ABR1FC48_9ASCO</name>
<evidence type="ECO:0000313" key="14">
    <source>
        <dbReference type="Proteomes" id="UP001498771"/>
    </source>
</evidence>
<evidence type="ECO:0000256" key="9">
    <source>
        <dbReference type="PROSITE-ProRule" id="PRU00282"/>
    </source>
</evidence>
<dbReference type="Pfam" id="PF00153">
    <property type="entry name" value="Mito_carr"/>
    <property type="match status" value="3"/>
</dbReference>
<dbReference type="PROSITE" id="PS50920">
    <property type="entry name" value="SOLCAR"/>
    <property type="match status" value="3"/>
</dbReference>
<dbReference type="SUPFAM" id="SSF103506">
    <property type="entry name" value="Mitochondrial carrier"/>
    <property type="match status" value="1"/>
</dbReference>
<evidence type="ECO:0000256" key="8">
    <source>
        <dbReference type="ARBA" id="ARBA00023136"/>
    </source>
</evidence>
<feature type="repeat" description="Solcar" evidence="9">
    <location>
        <begin position="222"/>
        <end position="309"/>
    </location>
</feature>